<organism evidence="8 9">
    <name type="scientific">Saprolegnia parasitica (strain CBS 223.65)</name>
    <dbReference type="NCBI Taxonomy" id="695850"/>
    <lineage>
        <taxon>Eukaryota</taxon>
        <taxon>Sar</taxon>
        <taxon>Stramenopiles</taxon>
        <taxon>Oomycota</taxon>
        <taxon>Saprolegniomycetes</taxon>
        <taxon>Saprolegniales</taxon>
        <taxon>Saprolegniaceae</taxon>
        <taxon>Saprolegnia</taxon>
    </lineage>
</organism>
<dbReference type="VEuPathDB" id="FungiDB:SPRG_06898"/>
<evidence type="ECO:0000259" key="7">
    <source>
        <dbReference type="PROSITE" id="PS51294"/>
    </source>
</evidence>
<dbReference type="EMBL" id="KK583216">
    <property type="protein sequence ID" value="KDO27628.1"/>
    <property type="molecule type" value="Genomic_DNA"/>
</dbReference>
<dbReference type="GO" id="GO:0001006">
    <property type="term" value="F:RNA polymerase III type 3 promoter sequence-specific DNA binding"/>
    <property type="evidence" value="ECO:0007669"/>
    <property type="project" value="TreeGrafter"/>
</dbReference>
<dbReference type="PANTHER" id="PTHR46621">
    <property type="entry name" value="SNRNA-ACTIVATING PROTEIN COMPLEX SUBUNIT 4"/>
    <property type="match status" value="1"/>
</dbReference>
<dbReference type="OrthoDB" id="2143914at2759"/>
<feature type="region of interest" description="Disordered" evidence="5">
    <location>
        <begin position="59"/>
        <end position="83"/>
    </location>
</feature>
<evidence type="ECO:0000256" key="1">
    <source>
        <dbReference type="ARBA" id="ARBA00023015"/>
    </source>
</evidence>
<keyword evidence="9" id="KW-1185">Reference proteome</keyword>
<gene>
    <name evidence="8" type="ORF">SPRG_06898</name>
</gene>
<dbReference type="GO" id="GO:0019185">
    <property type="term" value="C:snRNA-activating protein complex"/>
    <property type="evidence" value="ECO:0007669"/>
    <property type="project" value="TreeGrafter"/>
</dbReference>
<feature type="region of interest" description="Disordered" evidence="5">
    <location>
        <begin position="347"/>
        <end position="376"/>
    </location>
</feature>
<feature type="domain" description="HTH myb-type" evidence="7">
    <location>
        <begin position="20"/>
        <end position="70"/>
    </location>
</feature>
<keyword evidence="2" id="KW-0238">DNA-binding</keyword>
<evidence type="ECO:0000256" key="5">
    <source>
        <dbReference type="SAM" id="MobiDB-lite"/>
    </source>
</evidence>
<feature type="compositionally biased region" description="Basic and acidic residues" evidence="5">
    <location>
        <begin position="64"/>
        <end position="81"/>
    </location>
</feature>
<evidence type="ECO:0000256" key="4">
    <source>
        <dbReference type="ARBA" id="ARBA00023242"/>
    </source>
</evidence>
<feature type="domain" description="Myb-like" evidence="6">
    <location>
        <begin position="15"/>
        <end position="74"/>
    </location>
</feature>
<dbReference type="RefSeq" id="XP_012201750.1">
    <property type="nucleotide sequence ID" value="XM_012346360.1"/>
</dbReference>
<evidence type="ECO:0000313" key="9">
    <source>
        <dbReference type="Proteomes" id="UP000030745"/>
    </source>
</evidence>
<sequence>MSTATNSPASPTAPKKKGERSAWTKEQVEALKHAVAEFEATHPVGAGRGKWKTIATKVPGRNDAQCRQRWEDSTKEGRKEGAWTSTEDNALRMAVEETKHVTWRRWTMVAERIPRRTAKQCEYRYKNHLALKSGHMADSHGTNALSFMAEVTMGQKKLQPNAMMPPYAGAQNSYLMEARAMPPQHRYYMPAAMPPIGDGNVKESLTTAIQALQPLLTKTVVAAYPSHILDLAVQCIAALPAETSAVVREVQKLRYVLAEQIPCRGGAPSMPYEQPYPPPMVQPLPIASKPVAQRPGTGNPAAFTPIEAIDARYTTVPHPTLPAVTPNGVEGWQLPRPPKDRMQALTEASTTVPPTPPAPTDRVPSIDGRPKLKSTSQPVTFVVTDQVTEPLRTSSELPLSTPGKNNKHVGRQPTTFTFRASESTNGIRVMPAITPECPTT</sequence>
<proteinExistence type="predicted"/>
<evidence type="ECO:0000313" key="8">
    <source>
        <dbReference type="EMBL" id="KDO27628.1"/>
    </source>
</evidence>
<dbReference type="PROSITE" id="PS50090">
    <property type="entry name" value="MYB_LIKE"/>
    <property type="match status" value="2"/>
</dbReference>
<evidence type="ECO:0000256" key="3">
    <source>
        <dbReference type="ARBA" id="ARBA00023163"/>
    </source>
</evidence>
<feature type="domain" description="Myb-like" evidence="6">
    <location>
        <begin position="75"/>
        <end position="129"/>
    </location>
</feature>
<keyword evidence="4" id="KW-0539">Nucleus</keyword>
<dbReference type="SMART" id="SM00717">
    <property type="entry name" value="SANT"/>
    <property type="match status" value="2"/>
</dbReference>
<dbReference type="GO" id="GO:0000978">
    <property type="term" value="F:RNA polymerase II cis-regulatory region sequence-specific DNA binding"/>
    <property type="evidence" value="ECO:0007669"/>
    <property type="project" value="TreeGrafter"/>
</dbReference>
<dbReference type="SUPFAM" id="SSF46689">
    <property type="entry name" value="Homeodomain-like"/>
    <property type="match status" value="1"/>
</dbReference>
<feature type="region of interest" description="Disordered" evidence="5">
    <location>
        <begin position="1"/>
        <end position="25"/>
    </location>
</feature>
<dbReference type="OMA" id="RETHAKI"/>
<dbReference type="CDD" id="cd00167">
    <property type="entry name" value="SANT"/>
    <property type="match status" value="2"/>
</dbReference>
<dbReference type="GO" id="GO:0042796">
    <property type="term" value="P:snRNA transcription by RNA polymerase III"/>
    <property type="evidence" value="ECO:0007669"/>
    <property type="project" value="TreeGrafter"/>
</dbReference>
<dbReference type="GO" id="GO:0042795">
    <property type="term" value="P:snRNA transcription by RNA polymerase II"/>
    <property type="evidence" value="ECO:0007669"/>
    <property type="project" value="TreeGrafter"/>
</dbReference>
<keyword evidence="1" id="KW-0805">Transcription regulation</keyword>
<dbReference type="PANTHER" id="PTHR46621:SF1">
    <property type="entry name" value="SNRNA-ACTIVATING PROTEIN COMPLEX SUBUNIT 4"/>
    <property type="match status" value="1"/>
</dbReference>
<name>A0A067CAW5_SAPPC</name>
<dbReference type="InterPro" id="IPR051575">
    <property type="entry name" value="Myb-like_DNA-bd"/>
</dbReference>
<dbReference type="GeneID" id="24129216"/>
<dbReference type="InterPro" id="IPR017930">
    <property type="entry name" value="Myb_dom"/>
</dbReference>
<protein>
    <submittedName>
        <fullName evidence="8">Uncharacterized protein</fullName>
    </submittedName>
</protein>
<feature type="region of interest" description="Disordered" evidence="5">
    <location>
        <begin position="391"/>
        <end position="415"/>
    </location>
</feature>
<feature type="compositionally biased region" description="Polar residues" evidence="5">
    <location>
        <begin position="391"/>
        <end position="404"/>
    </location>
</feature>
<dbReference type="PROSITE" id="PS51294">
    <property type="entry name" value="HTH_MYB"/>
    <property type="match status" value="2"/>
</dbReference>
<dbReference type="Pfam" id="PF00249">
    <property type="entry name" value="Myb_DNA-binding"/>
    <property type="match status" value="2"/>
</dbReference>
<evidence type="ECO:0000259" key="6">
    <source>
        <dbReference type="PROSITE" id="PS50090"/>
    </source>
</evidence>
<dbReference type="InterPro" id="IPR001005">
    <property type="entry name" value="SANT/Myb"/>
</dbReference>
<dbReference type="InterPro" id="IPR009057">
    <property type="entry name" value="Homeodomain-like_sf"/>
</dbReference>
<dbReference type="AlphaFoldDB" id="A0A067CAW5"/>
<keyword evidence="3" id="KW-0804">Transcription</keyword>
<evidence type="ECO:0000256" key="2">
    <source>
        <dbReference type="ARBA" id="ARBA00023125"/>
    </source>
</evidence>
<reference evidence="8 9" key="1">
    <citation type="journal article" date="2013" name="PLoS Genet.">
        <title>Distinctive expansion of potential virulence genes in the genome of the oomycete fish pathogen Saprolegnia parasitica.</title>
        <authorList>
            <person name="Jiang R.H."/>
            <person name="de Bruijn I."/>
            <person name="Haas B.J."/>
            <person name="Belmonte R."/>
            <person name="Lobach L."/>
            <person name="Christie J."/>
            <person name="van den Ackerveken G."/>
            <person name="Bottin A."/>
            <person name="Bulone V."/>
            <person name="Diaz-Moreno S.M."/>
            <person name="Dumas B."/>
            <person name="Fan L."/>
            <person name="Gaulin E."/>
            <person name="Govers F."/>
            <person name="Grenville-Briggs L.J."/>
            <person name="Horner N.R."/>
            <person name="Levin J.Z."/>
            <person name="Mammella M."/>
            <person name="Meijer H.J."/>
            <person name="Morris P."/>
            <person name="Nusbaum C."/>
            <person name="Oome S."/>
            <person name="Phillips A.J."/>
            <person name="van Rooyen D."/>
            <person name="Rzeszutek E."/>
            <person name="Saraiva M."/>
            <person name="Secombes C.J."/>
            <person name="Seidl M.F."/>
            <person name="Snel B."/>
            <person name="Stassen J.H."/>
            <person name="Sykes S."/>
            <person name="Tripathy S."/>
            <person name="van den Berg H."/>
            <person name="Vega-Arreguin J.C."/>
            <person name="Wawra S."/>
            <person name="Young S.K."/>
            <person name="Zeng Q."/>
            <person name="Dieguez-Uribeondo J."/>
            <person name="Russ C."/>
            <person name="Tyler B.M."/>
            <person name="van West P."/>
        </authorList>
    </citation>
    <scope>NUCLEOTIDE SEQUENCE [LARGE SCALE GENOMIC DNA]</scope>
    <source>
        <strain evidence="8 9">CBS 223.65</strain>
    </source>
</reference>
<feature type="domain" description="HTH myb-type" evidence="7">
    <location>
        <begin position="75"/>
        <end position="133"/>
    </location>
</feature>
<dbReference type="Proteomes" id="UP000030745">
    <property type="component" value="Unassembled WGS sequence"/>
</dbReference>
<dbReference type="STRING" id="695850.A0A067CAW5"/>
<feature type="compositionally biased region" description="Polar residues" evidence="5">
    <location>
        <begin position="1"/>
        <end position="10"/>
    </location>
</feature>
<dbReference type="Gene3D" id="1.10.10.60">
    <property type="entry name" value="Homeodomain-like"/>
    <property type="match status" value="2"/>
</dbReference>
<dbReference type="KEGG" id="spar:SPRG_06898"/>
<accession>A0A067CAW5</accession>